<keyword evidence="1" id="KW-0067">ATP-binding</keyword>
<dbReference type="Gene3D" id="3.30.420.40">
    <property type="match status" value="2"/>
</dbReference>
<gene>
    <name evidence="1" type="primary">anmK</name>
    <name evidence="2" type="ORF">KC820_00515</name>
</gene>
<dbReference type="Pfam" id="PF03702">
    <property type="entry name" value="AnmK"/>
    <property type="match status" value="1"/>
</dbReference>
<dbReference type="GO" id="GO:0097175">
    <property type="term" value="P:1,6-anhydro-N-acetyl-beta-muramic acid catabolic process"/>
    <property type="evidence" value="ECO:0007669"/>
    <property type="project" value="UniProtKB-UniRule"/>
</dbReference>
<evidence type="ECO:0000256" key="1">
    <source>
        <dbReference type="HAMAP-Rule" id="MF_01270"/>
    </source>
</evidence>
<dbReference type="HAMAP" id="MF_01270">
    <property type="entry name" value="AnhMurNAc_kinase"/>
    <property type="match status" value="1"/>
</dbReference>
<reference evidence="2 3" key="1">
    <citation type="submission" date="2021-04" db="EMBL/GenBank/DDBJ databases">
        <title>Allobacillus sp. nov. SKP8-2 isolated from shrimp paste.</title>
        <authorList>
            <person name="Tanasupawat S."/>
            <person name="Yiamsombat S."/>
            <person name="Kanchanasin P."/>
            <person name="Kuncharoen N."/>
        </authorList>
    </citation>
    <scope>NUCLEOTIDE SEQUENCE [LARGE SCALE GENOMIC DNA]</scope>
    <source>
        <strain evidence="2 3">SKP8-2</strain>
    </source>
</reference>
<dbReference type="InterPro" id="IPR005338">
    <property type="entry name" value="Anhydro_N_Ac-Mur_kinase"/>
</dbReference>
<dbReference type="SUPFAM" id="SSF53067">
    <property type="entry name" value="Actin-like ATPase domain"/>
    <property type="match status" value="1"/>
</dbReference>
<dbReference type="AlphaFoldDB" id="A0A941HRQ2"/>
<dbReference type="GO" id="GO:0016301">
    <property type="term" value="F:kinase activity"/>
    <property type="evidence" value="ECO:0007669"/>
    <property type="project" value="UniProtKB-KW"/>
</dbReference>
<comment type="caution">
    <text evidence="2">The sequence shown here is derived from an EMBL/GenBank/DDBJ whole genome shotgun (WGS) entry which is preliminary data.</text>
</comment>
<feature type="binding site" evidence="1">
    <location>
        <begin position="11"/>
        <end position="18"/>
    </location>
    <ligand>
        <name>ATP</name>
        <dbReference type="ChEBI" id="CHEBI:30616"/>
    </ligand>
</feature>
<evidence type="ECO:0000313" key="2">
    <source>
        <dbReference type="EMBL" id="MBR7552623.1"/>
    </source>
</evidence>
<dbReference type="GO" id="GO:0016773">
    <property type="term" value="F:phosphotransferase activity, alcohol group as acceptor"/>
    <property type="evidence" value="ECO:0007669"/>
    <property type="project" value="UniProtKB-UniRule"/>
</dbReference>
<dbReference type="EC" id="2.7.1.170" evidence="1"/>
<accession>A0A941HRQ2</accession>
<dbReference type="CDD" id="cd24050">
    <property type="entry name" value="ASKHA_NBD_ANMK"/>
    <property type="match status" value="1"/>
</dbReference>
<comment type="catalytic activity">
    <reaction evidence="1">
        <text>1,6-anhydro-N-acetyl-beta-muramate + ATP + H2O = N-acetyl-D-muramate 6-phosphate + ADP + H(+)</text>
        <dbReference type="Rhea" id="RHEA:24952"/>
        <dbReference type="ChEBI" id="CHEBI:15377"/>
        <dbReference type="ChEBI" id="CHEBI:15378"/>
        <dbReference type="ChEBI" id="CHEBI:30616"/>
        <dbReference type="ChEBI" id="CHEBI:58690"/>
        <dbReference type="ChEBI" id="CHEBI:58722"/>
        <dbReference type="ChEBI" id="CHEBI:456216"/>
        <dbReference type="EC" id="2.7.1.170"/>
    </reaction>
</comment>
<comment type="pathway">
    <text evidence="1">Cell wall biogenesis; peptidoglycan recycling.</text>
</comment>
<organism evidence="2 3">
    <name type="scientific">Allobacillus saliphilus</name>
    <dbReference type="NCBI Taxonomy" id="2912308"/>
    <lineage>
        <taxon>Bacteria</taxon>
        <taxon>Bacillati</taxon>
        <taxon>Bacillota</taxon>
        <taxon>Bacilli</taxon>
        <taxon>Bacillales</taxon>
        <taxon>Bacillaceae</taxon>
        <taxon>Allobacillus</taxon>
    </lineage>
</organism>
<dbReference type="EMBL" id="JAGSIE010000003">
    <property type="protein sequence ID" value="MBR7552623.1"/>
    <property type="molecule type" value="Genomic_DNA"/>
</dbReference>
<sequence length="400" mass="44066">MSKLGIGLMSGTSLDGIDAVLCRVNGTGFETELEVLHAYSVAYTDDEKQKIMALCDEHTARVDDITAMNFYLAEKFSEAVLQLIEQSDYSLTDIDFVSSHGQTIYHLPDEGSTKFQPKSTLQIGDISVISERTGLPVVGDFRTADMAAGGQGAPLVSFLDYVFFKDEKKSRALQNIGGIGNVTYLGRGDDQQLTSFDTGPGNMVIDEVVYRLSEKTLTYDKNGQWAAKGQENSQFVEELMDHEYFSRKPPKTTGREVFGKAYVDGVMKRAKELDLSADDLVASVTAWTAKTIAKSYKDFILSANKPLDEVIVSGGGGHNETLLRYLQEYLPDQRVTTIDEFGISSDAKEAAAFVLFGYHFLLGETNTISEFTNADHEVIMGKLSYTQPQAFEKVLSIRGS</sequence>
<comment type="function">
    <text evidence="1">Catalyzes the specific phosphorylation of 1,6-anhydro-N-acetylmuramic acid (anhMurNAc) with the simultaneous cleavage of the 1,6-anhydro ring, generating MurNAc-6-P. Is required for the utilization of anhMurNAc either imported from the medium or derived from its own cell wall murein, and thus plays a role in cell wall recycling.</text>
</comment>
<evidence type="ECO:0000313" key="3">
    <source>
        <dbReference type="Proteomes" id="UP000675431"/>
    </source>
</evidence>
<dbReference type="GO" id="GO:0006040">
    <property type="term" value="P:amino sugar metabolic process"/>
    <property type="evidence" value="ECO:0007669"/>
    <property type="project" value="InterPro"/>
</dbReference>
<dbReference type="Proteomes" id="UP000675431">
    <property type="component" value="Unassembled WGS sequence"/>
</dbReference>
<keyword evidence="3" id="KW-1185">Reference proteome</keyword>
<dbReference type="GO" id="GO:0009254">
    <property type="term" value="P:peptidoglycan turnover"/>
    <property type="evidence" value="ECO:0007669"/>
    <property type="project" value="UniProtKB-UniRule"/>
</dbReference>
<dbReference type="PANTHER" id="PTHR30605:SF0">
    <property type="entry name" value="ANHYDRO-N-ACETYLMURAMIC ACID KINASE"/>
    <property type="match status" value="1"/>
</dbReference>
<proteinExistence type="inferred from homology"/>
<keyword evidence="1 2" id="KW-0808">Transferase</keyword>
<protein>
    <recommendedName>
        <fullName evidence="1">Anhydro-N-acetylmuramic acid kinase</fullName>
        <ecNumber evidence="1">2.7.1.170</ecNumber>
    </recommendedName>
    <alternativeName>
        <fullName evidence="1">AnhMurNAc kinase</fullName>
    </alternativeName>
</protein>
<dbReference type="RefSeq" id="WP_212367134.1">
    <property type="nucleotide sequence ID" value="NZ_JAGSIE010000003.1"/>
</dbReference>
<keyword evidence="1" id="KW-0119">Carbohydrate metabolism</keyword>
<keyword evidence="1 2" id="KW-0418">Kinase</keyword>
<comment type="similarity">
    <text evidence="1">Belongs to the anhydro-N-acetylmuramic acid kinase family.</text>
</comment>
<keyword evidence="1" id="KW-0547">Nucleotide-binding</keyword>
<comment type="pathway">
    <text evidence="1">Amino-sugar metabolism; 1,6-anhydro-N-acetylmuramate degradation.</text>
</comment>
<name>A0A941HRQ2_9BACI</name>
<dbReference type="GO" id="GO:0005524">
    <property type="term" value="F:ATP binding"/>
    <property type="evidence" value="ECO:0007669"/>
    <property type="project" value="UniProtKB-UniRule"/>
</dbReference>
<dbReference type="InterPro" id="IPR043129">
    <property type="entry name" value="ATPase_NBD"/>
</dbReference>
<dbReference type="NCBIfam" id="NF007148">
    <property type="entry name" value="PRK09585.3-2"/>
    <property type="match status" value="1"/>
</dbReference>
<dbReference type="PANTHER" id="PTHR30605">
    <property type="entry name" value="ANHYDRO-N-ACETYLMURAMIC ACID KINASE"/>
    <property type="match status" value="1"/>
</dbReference>